<reference evidence="6" key="2">
    <citation type="submission" date="2021-04" db="EMBL/GenBank/DDBJ databases">
        <authorList>
            <person name="Gilroy R."/>
        </authorList>
    </citation>
    <scope>NUCLEOTIDE SEQUENCE</scope>
    <source>
        <strain evidence="6">CHK192-9172</strain>
    </source>
</reference>
<comment type="similarity">
    <text evidence="3">Belongs to the MobA family.</text>
</comment>
<evidence type="ECO:0000313" key="7">
    <source>
        <dbReference type="Proteomes" id="UP000824024"/>
    </source>
</evidence>
<evidence type="ECO:0000259" key="4">
    <source>
        <dbReference type="Pfam" id="PF03205"/>
    </source>
</evidence>
<dbReference type="InterPro" id="IPR052539">
    <property type="entry name" value="MGD_biosynthesis_adapter"/>
</dbReference>
<feature type="binding site" evidence="3">
    <location>
        <position position="20"/>
    </location>
    <ligand>
        <name>GTP</name>
        <dbReference type="ChEBI" id="CHEBI:37565"/>
    </ligand>
</feature>
<feature type="binding site" evidence="3">
    <location>
        <begin position="8"/>
        <end position="10"/>
    </location>
    <ligand>
        <name>GTP</name>
        <dbReference type="ChEBI" id="CHEBI:37565"/>
    </ligand>
</feature>
<dbReference type="CDD" id="cd03116">
    <property type="entry name" value="MobB"/>
    <property type="match status" value="1"/>
</dbReference>
<feature type="binding site" evidence="3">
    <location>
        <position position="70"/>
    </location>
    <ligand>
        <name>GTP</name>
        <dbReference type="ChEBI" id="CHEBI:37565"/>
    </ligand>
</feature>
<keyword evidence="3" id="KW-0479">Metal-binding</keyword>
<dbReference type="SUPFAM" id="SSF53448">
    <property type="entry name" value="Nucleotide-diphospho-sugar transferases"/>
    <property type="match status" value="1"/>
</dbReference>
<dbReference type="HAMAP" id="MF_00316">
    <property type="entry name" value="MobA"/>
    <property type="match status" value="1"/>
</dbReference>
<comment type="catalytic activity">
    <reaction evidence="3">
        <text>Mo-molybdopterin + GTP + H(+) = Mo-molybdopterin guanine dinucleotide + diphosphate</text>
        <dbReference type="Rhea" id="RHEA:34243"/>
        <dbReference type="ChEBI" id="CHEBI:15378"/>
        <dbReference type="ChEBI" id="CHEBI:33019"/>
        <dbReference type="ChEBI" id="CHEBI:37565"/>
        <dbReference type="ChEBI" id="CHEBI:71302"/>
        <dbReference type="ChEBI" id="CHEBI:71310"/>
        <dbReference type="EC" id="2.7.7.77"/>
    </reaction>
</comment>
<dbReference type="EMBL" id="DXCH01000236">
    <property type="protein sequence ID" value="HIZ07979.1"/>
    <property type="molecule type" value="Genomic_DNA"/>
</dbReference>
<comment type="function">
    <text evidence="3">Transfers a GMP moiety from GTP to Mo-molybdopterin (Mo-MPT) cofactor (Moco or molybdenum cofactor) to form Mo-molybdopterin guanine dinucleotide (Mo-MGD) cofactor.</text>
</comment>
<evidence type="ECO:0000256" key="1">
    <source>
        <dbReference type="ARBA" id="ARBA00023134"/>
    </source>
</evidence>
<dbReference type="Proteomes" id="UP000824024">
    <property type="component" value="Unassembled WGS sequence"/>
</dbReference>
<dbReference type="Gene3D" id="3.90.550.10">
    <property type="entry name" value="Spore Coat Polysaccharide Biosynthesis Protein SpsA, Chain A"/>
    <property type="match status" value="1"/>
</dbReference>
<dbReference type="InterPro" id="IPR027417">
    <property type="entry name" value="P-loop_NTPase"/>
</dbReference>
<evidence type="ECO:0000313" key="6">
    <source>
        <dbReference type="EMBL" id="HIZ07979.1"/>
    </source>
</evidence>
<reference evidence="6" key="1">
    <citation type="journal article" date="2021" name="PeerJ">
        <title>Extensive microbial diversity within the chicken gut microbiome revealed by metagenomics and culture.</title>
        <authorList>
            <person name="Gilroy R."/>
            <person name="Ravi A."/>
            <person name="Getino M."/>
            <person name="Pursley I."/>
            <person name="Horton D.L."/>
            <person name="Alikhan N.F."/>
            <person name="Baker D."/>
            <person name="Gharbi K."/>
            <person name="Hall N."/>
            <person name="Watson M."/>
            <person name="Adriaenssens E.M."/>
            <person name="Foster-Nyarko E."/>
            <person name="Jarju S."/>
            <person name="Secka A."/>
            <person name="Antonio M."/>
            <person name="Oren A."/>
            <person name="Chaudhuri R.R."/>
            <person name="La Ragione R."/>
            <person name="Hildebrand F."/>
            <person name="Pallen M.J."/>
        </authorList>
    </citation>
    <scope>NUCLEOTIDE SEQUENCE</scope>
    <source>
        <strain evidence="6">CHK192-9172</strain>
    </source>
</reference>
<evidence type="ECO:0000256" key="3">
    <source>
        <dbReference type="HAMAP-Rule" id="MF_00316"/>
    </source>
</evidence>
<dbReference type="GO" id="GO:0005525">
    <property type="term" value="F:GTP binding"/>
    <property type="evidence" value="ECO:0007669"/>
    <property type="project" value="UniProtKB-UniRule"/>
</dbReference>
<accession>A0A9D2D3R1</accession>
<dbReference type="Pfam" id="PF12804">
    <property type="entry name" value="NTP_transf_3"/>
    <property type="match status" value="1"/>
</dbReference>
<proteinExistence type="inferred from homology"/>
<dbReference type="InterPro" id="IPR013482">
    <property type="entry name" value="Molybde_CF_guanTrfase"/>
</dbReference>
<feature type="domain" description="MobA-like NTP transferase" evidence="5">
    <location>
        <begin position="6"/>
        <end position="163"/>
    </location>
</feature>
<keyword evidence="3" id="KW-0460">Magnesium</keyword>
<protein>
    <recommendedName>
        <fullName evidence="3">Probable molybdenum cofactor guanylyltransferase</fullName>
        <shortName evidence="3">MoCo guanylyltransferase</shortName>
        <ecNumber evidence="3">2.7.7.77</ecNumber>
    </recommendedName>
    <alternativeName>
        <fullName evidence="3">GTP:molybdopterin guanylyltransferase</fullName>
    </alternativeName>
    <alternativeName>
        <fullName evidence="3">Mo-MPT guanylyltransferase</fullName>
    </alternativeName>
    <alternativeName>
        <fullName evidence="3">Molybdopterin guanylyltransferase</fullName>
    </alternativeName>
    <alternativeName>
        <fullName evidence="3">Molybdopterin-guanine dinucleotide synthase</fullName>
        <shortName evidence="3">MGD synthase</shortName>
    </alternativeName>
</protein>
<feature type="domain" description="Molybdopterin-guanine dinucleotide biosynthesis protein B (MobB)" evidence="4">
    <location>
        <begin position="220"/>
        <end position="350"/>
    </location>
</feature>
<comment type="caution">
    <text evidence="6">The sequence shown here is derived from an EMBL/GenBank/DDBJ whole genome shotgun (WGS) entry which is preliminary data.</text>
</comment>
<dbReference type="GO" id="GO:0061603">
    <property type="term" value="F:molybdenum cofactor guanylyltransferase activity"/>
    <property type="evidence" value="ECO:0007669"/>
    <property type="project" value="UniProtKB-EC"/>
</dbReference>
<dbReference type="AlphaFoldDB" id="A0A9D2D3R1"/>
<dbReference type="InterPro" id="IPR025877">
    <property type="entry name" value="MobA-like_NTP_Trfase"/>
</dbReference>
<dbReference type="Gene3D" id="3.40.50.300">
    <property type="entry name" value="P-loop containing nucleotide triphosphate hydrolases"/>
    <property type="match status" value="1"/>
</dbReference>
<dbReference type="PANTHER" id="PTHR40072:SF1">
    <property type="entry name" value="MOLYBDOPTERIN-GUANINE DINUCLEOTIDE BIOSYNTHESIS ADAPTER PROTEIN"/>
    <property type="match status" value="1"/>
</dbReference>
<gene>
    <name evidence="6" type="primary">mobB</name>
    <name evidence="3" type="synonym">mobA</name>
    <name evidence="6" type="ORF">IAA08_08595</name>
</gene>
<comment type="caution">
    <text evidence="3">Lacks conserved residue(s) required for the propagation of feature annotation.</text>
</comment>
<keyword evidence="3" id="KW-0963">Cytoplasm</keyword>
<comment type="subcellular location">
    <subcellularLocation>
        <location evidence="3">Cytoplasm</location>
    </subcellularLocation>
</comment>
<feature type="binding site" evidence="3">
    <location>
        <position position="99"/>
    </location>
    <ligand>
        <name>GTP</name>
        <dbReference type="ChEBI" id="CHEBI:37565"/>
    </ligand>
</feature>
<dbReference type="CDD" id="cd02503">
    <property type="entry name" value="MobA"/>
    <property type="match status" value="1"/>
</dbReference>
<evidence type="ECO:0000256" key="2">
    <source>
        <dbReference type="ARBA" id="ARBA00023150"/>
    </source>
</evidence>
<keyword evidence="2 3" id="KW-0501">Molybdenum cofactor biosynthesis</keyword>
<dbReference type="PANTHER" id="PTHR40072">
    <property type="entry name" value="MOLYBDOPTERIN-GUANINE DINUCLEOTIDE BIOSYNTHESIS ADAPTER PROTEIN-RELATED"/>
    <property type="match status" value="1"/>
</dbReference>
<dbReference type="SUPFAM" id="SSF52540">
    <property type="entry name" value="P-loop containing nucleoside triphosphate hydrolases"/>
    <property type="match status" value="1"/>
</dbReference>
<dbReference type="EC" id="2.7.7.77" evidence="3"/>
<keyword evidence="1 3" id="KW-0342">GTP-binding</keyword>
<organism evidence="6 7">
    <name type="scientific">Candidatus Eubacterium avistercoris</name>
    <dbReference type="NCBI Taxonomy" id="2838567"/>
    <lineage>
        <taxon>Bacteria</taxon>
        <taxon>Bacillati</taxon>
        <taxon>Bacillota</taxon>
        <taxon>Clostridia</taxon>
        <taxon>Eubacteriales</taxon>
        <taxon>Eubacteriaceae</taxon>
        <taxon>Eubacterium</taxon>
    </lineage>
</organism>
<dbReference type="InterPro" id="IPR029044">
    <property type="entry name" value="Nucleotide-diphossugar_trans"/>
</dbReference>
<feature type="binding site" evidence="3">
    <location>
        <position position="99"/>
    </location>
    <ligand>
        <name>Mg(2+)</name>
        <dbReference type="ChEBI" id="CHEBI:18420"/>
    </ligand>
</feature>
<sequence>MEHALVILCGGKSSRMGTDKTFLPFGAESLLKYQIRRFRPYFSNIYVSVQDKHDKNFDYESYCGCREIQDLYPGIGPMGGLYSCLKQIPEDIVYFNAVDTPFSDPGLAMRLCETLENQPDAPACLIRNPQGRLQPLQGAYTKKLLPLMEKLITEGTYALRALFDVFPPVICDTFHKEEQFFNMNDMQAYYYGLRQLAAKNPGEFPSGFSPSVSGPGDIPVLSFTARSGTGKTTYLEKLIPLLKKEHLRLAVLKHDAHGFQMDKPGKDSYRFTCAGADHVILTSARQTAAIFSHPGENPDLPFLLAQIRNVDLIITEGYKLENMPKIELLRKGYHETPVSNPQNRLALVTDFPYETSLPVFDLNSPADIVPFIRSYIRDYKKASLSSDAD</sequence>
<name>A0A9D2D3R1_9FIRM</name>
<comment type="domain">
    <text evidence="3">The N-terminal domain determines nucleotide recognition and specific binding, while the C-terminal domain determines the specific binding to the target protein.</text>
</comment>
<dbReference type="GO" id="GO:0006777">
    <property type="term" value="P:Mo-molybdopterin cofactor biosynthetic process"/>
    <property type="evidence" value="ECO:0007669"/>
    <property type="project" value="UniProtKB-KW"/>
</dbReference>
<comment type="cofactor">
    <cofactor evidence="3">
        <name>Mg(2+)</name>
        <dbReference type="ChEBI" id="CHEBI:18420"/>
    </cofactor>
</comment>
<dbReference type="NCBIfam" id="TIGR00176">
    <property type="entry name" value="mobB"/>
    <property type="match status" value="1"/>
</dbReference>
<keyword evidence="3" id="KW-0547">Nucleotide-binding</keyword>
<evidence type="ECO:0000259" key="5">
    <source>
        <dbReference type="Pfam" id="PF12804"/>
    </source>
</evidence>
<keyword evidence="3" id="KW-0808">Transferase</keyword>
<dbReference type="GO" id="GO:0005737">
    <property type="term" value="C:cytoplasm"/>
    <property type="evidence" value="ECO:0007669"/>
    <property type="project" value="UniProtKB-SubCell"/>
</dbReference>
<dbReference type="InterPro" id="IPR004435">
    <property type="entry name" value="MobB_dom"/>
</dbReference>
<dbReference type="Pfam" id="PF03205">
    <property type="entry name" value="MobB"/>
    <property type="match status" value="1"/>
</dbReference>
<dbReference type="GO" id="GO:0046872">
    <property type="term" value="F:metal ion binding"/>
    <property type="evidence" value="ECO:0007669"/>
    <property type="project" value="UniProtKB-KW"/>
</dbReference>